<proteinExistence type="predicted"/>
<sequence>MTVQLMDAPARTVARWITLQRCARESKEEEVQEGGDHQQKQCNSCPSMKLSPTELPTINNDTDNHWRTHNQKMKEEVFLILFRNDKKTQKATSTCVVEIARSEFKSLFNTGALVNVMGVQQYSRLRPKPPSRTKLFTYGSQSPLPLRDRMTVNICSNNQEILETFQVVDKEAGTC</sequence>
<gene>
    <name evidence="2" type="ORF">NDU88_007133</name>
</gene>
<dbReference type="Proteomes" id="UP001066276">
    <property type="component" value="Chromosome 7"/>
</dbReference>
<comment type="caution">
    <text evidence="2">The sequence shown here is derived from an EMBL/GenBank/DDBJ whole genome shotgun (WGS) entry which is preliminary data.</text>
</comment>
<feature type="region of interest" description="Disordered" evidence="1">
    <location>
        <begin position="28"/>
        <end position="47"/>
    </location>
</feature>
<reference evidence="2" key="1">
    <citation type="journal article" date="2022" name="bioRxiv">
        <title>Sequencing and chromosome-scale assembly of the giantPleurodeles waltlgenome.</title>
        <authorList>
            <person name="Brown T."/>
            <person name="Elewa A."/>
            <person name="Iarovenko S."/>
            <person name="Subramanian E."/>
            <person name="Araus A.J."/>
            <person name="Petzold A."/>
            <person name="Susuki M."/>
            <person name="Suzuki K.-i.T."/>
            <person name="Hayashi T."/>
            <person name="Toyoda A."/>
            <person name="Oliveira C."/>
            <person name="Osipova E."/>
            <person name="Leigh N.D."/>
            <person name="Simon A."/>
            <person name="Yun M.H."/>
        </authorList>
    </citation>
    <scope>NUCLEOTIDE SEQUENCE</scope>
    <source>
        <strain evidence="2">20211129_DDA</strain>
        <tissue evidence="2">Liver</tissue>
    </source>
</reference>
<evidence type="ECO:0000313" key="3">
    <source>
        <dbReference type="Proteomes" id="UP001066276"/>
    </source>
</evidence>
<feature type="compositionally biased region" description="Basic and acidic residues" evidence="1">
    <location>
        <begin position="28"/>
        <end position="39"/>
    </location>
</feature>
<evidence type="ECO:0000313" key="2">
    <source>
        <dbReference type="EMBL" id="KAJ1128758.1"/>
    </source>
</evidence>
<dbReference type="EMBL" id="JANPWB010000011">
    <property type="protein sequence ID" value="KAJ1128758.1"/>
    <property type="molecule type" value="Genomic_DNA"/>
</dbReference>
<protein>
    <submittedName>
        <fullName evidence="2">Uncharacterized protein</fullName>
    </submittedName>
</protein>
<keyword evidence="3" id="KW-1185">Reference proteome</keyword>
<organism evidence="2 3">
    <name type="scientific">Pleurodeles waltl</name>
    <name type="common">Iberian ribbed newt</name>
    <dbReference type="NCBI Taxonomy" id="8319"/>
    <lineage>
        <taxon>Eukaryota</taxon>
        <taxon>Metazoa</taxon>
        <taxon>Chordata</taxon>
        <taxon>Craniata</taxon>
        <taxon>Vertebrata</taxon>
        <taxon>Euteleostomi</taxon>
        <taxon>Amphibia</taxon>
        <taxon>Batrachia</taxon>
        <taxon>Caudata</taxon>
        <taxon>Salamandroidea</taxon>
        <taxon>Salamandridae</taxon>
        <taxon>Pleurodelinae</taxon>
        <taxon>Pleurodeles</taxon>
    </lineage>
</organism>
<accession>A0AAV7PSM2</accession>
<evidence type="ECO:0000256" key="1">
    <source>
        <dbReference type="SAM" id="MobiDB-lite"/>
    </source>
</evidence>
<dbReference type="AlphaFoldDB" id="A0AAV7PSM2"/>
<name>A0AAV7PSM2_PLEWA</name>